<dbReference type="InterPro" id="IPR013783">
    <property type="entry name" value="Ig-like_fold"/>
</dbReference>
<dbReference type="EMBL" id="QHKI01000081">
    <property type="protein sequence ID" value="RSM67651.1"/>
    <property type="molecule type" value="Genomic_DNA"/>
</dbReference>
<keyword evidence="7" id="KW-0732">Signal</keyword>
<keyword evidence="2 6" id="KW-0645">Protease</keyword>
<dbReference type="InterPro" id="IPR000209">
    <property type="entry name" value="Peptidase_S8/S53_dom"/>
</dbReference>
<keyword evidence="4 6" id="KW-0720">Serine protease</keyword>
<feature type="chain" id="PRO_5019473385" description="Peptidase S8/S53 domain-containing protein" evidence="7">
    <location>
        <begin position="23"/>
        <end position="1153"/>
    </location>
</feature>
<sequence>MRVLVHAVIFAALVSGVTVAPAAAAQPPTTQEKPKTVTLITGDKVTVSRQGASWDVRVQPAARIGAREGFLRHVGPSGVTVIPASVAPLVRSGQLDRALFDVTGLINFGYDDEHTPDIPLLVESGPSVAALGTVTRNLPAAGMTALATPKRDAAKLFELAKQHKIWLNGKAYPTLDRSVPQVGAPGAWQQGHTGAGSTVAVLDTGYDPEHPDLAGIVKGEKDFTGEGIRDTVGHGTHVAATVAGRGKASGGKYTGVAKDANLLIGKVCMTFGCTFDAILDGMQWAADSGAKVVNMSLGGGQSDGTDPMSAAVNRISAEKGTLFVIASGNAGPRSRVSTPAAADAALAVGSVNKQDVASPFSSPGPRFKDHAVKPDIAAPGEDVVAARAKGTLNDVAVDEFHARLTGTSMATPHVAGAAAILAAQHPDWTGQQIKVALMNSAHPVAGATVYQQGAGRLDVARAVNQTVSTNVGSLSLGFIKWPGPGEVLSKSLTYKNSGAAPVTLALSTDSALFKVSANEVTVPAGGEASVTVSFDPAQAPHAAHGASLLAKSGSTEVRTAVGAYKEPESYDLTLRSIDRNGAVNGFGLAMVMNLDNADISFFPVLPGDTIRVPAGRYGALTDVETPGTPPSATMVPRPEIAVRGDTVLEVDARPGIPVSMTVDKPDARKLDGVSGQGFRIGDFVGGLLTGGPAVYATPTAGRHDHFVYFDSASFEQPLIRLLVTKPEQFEPIVDWVPDSPRITDTRELSAVDVVRARPEDLAQRDVRGKLAVFTVAAGEELEFNPRLRALRDVGAAAAFIYFTDGAPALTEAPAIPTVYPLDDQGPRLAKLGTASVRLAGIRTSPYHYELSFPSHGSVPANLTRQVKTKDLAEVRANYRATAATAEVLPGVTAVGFGGIVAIGGPAIPLPTTRTEYYSTDTVSWSNLFLIDRQYYVTSPETVYRRGSVSTADWNKAVIGPGGARLNRTGDKLDVFLPLFTDAAQRVGPTVPADKGDTVLYANGKEIGRSGVPGSGVFTVAGPADYRLSTEATRANPNWPLSTKISAEWVFRSAQTGTLPSITLDPKVDNDNYAKAGTYFPIPIRPGKDGMVRKVEMSTDDGTTWRPAPLVKVHDHWWAIVWNPSDGFVSLRAQASYPDGKGVTQTVIRAYRVK</sequence>
<evidence type="ECO:0000256" key="2">
    <source>
        <dbReference type="ARBA" id="ARBA00022670"/>
    </source>
</evidence>
<dbReference type="PROSITE" id="PS00138">
    <property type="entry name" value="SUBTILASE_SER"/>
    <property type="match status" value="1"/>
</dbReference>
<protein>
    <recommendedName>
        <fullName evidence="8">Peptidase S8/S53 domain-containing protein</fullName>
    </recommendedName>
</protein>
<dbReference type="Pfam" id="PF00082">
    <property type="entry name" value="Peptidase_S8"/>
    <property type="match status" value="1"/>
</dbReference>
<feature type="signal peptide" evidence="7">
    <location>
        <begin position="1"/>
        <end position="22"/>
    </location>
</feature>
<proteinExistence type="inferred from homology"/>
<evidence type="ECO:0000256" key="1">
    <source>
        <dbReference type="ARBA" id="ARBA00011073"/>
    </source>
</evidence>
<dbReference type="InterPro" id="IPR015500">
    <property type="entry name" value="Peptidase_S8_subtilisin-rel"/>
</dbReference>
<evidence type="ECO:0000313" key="9">
    <source>
        <dbReference type="EMBL" id="RSM67651.1"/>
    </source>
</evidence>
<dbReference type="RefSeq" id="WP_051794213.1">
    <property type="nucleotide sequence ID" value="NZ_QHKI01000081.1"/>
</dbReference>
<dbReference type="Gene3D" id="2.60.40.10">
    <property type="entry name" value="Immunoglobulins"/>
    <property type="match status" value="1"/>
</dbReference>
<dbReference type="InterPro" id="IPR036852">
    <property type="entry name" value="Peptidase_S8/S53_dom_sf"/>
</dbReference>
<dbReference type="GO" id="GO:0004252">
    <property type="term" value="F:serine-type endopeptidase activity"/>
    <property type="evidence" value="ECO:0007669"/>
    <property type="project" value="UniProtKB-UniRule"/>
</dbReference>
<dbReference type="PANTHER" id="PTHR43806">
    <property type="entry name" value="PEPTIDASE S8"/>
    <property type="match status" value="1"/>
</dbReference>
<dbReference type="PROSITE" id="PS51892">
    <property type="entry name" value="SUBTILASE"/>
    <property type="match status" value="1"/>
</dbReference>
<evidence type="ECO:0000259" key="8">
    <source>
        <dbReference type="Pfam" id="PF00082"/>
    </source>
</evidence>
<dbReference type="SUPFAM" id="SSF52743">
    <property type="entry name" value="Subtilisin-like"/>
    <property type="match status" value="1"/>
</dbReference>
<dbReference type="Gene3D" id="3.40.50.200">
    <property type="entry name" value="Peptidase S8/S53 domain"/>
    <property type="match status" value="1"/>
</dbReference>
<organism evidence="9 10">
    <name type="scientific">Kibdelosporangium aridum</name>
    <dbReference type="NCBI Taxonomy" id="2030"/>
    <lineage>
        <taxon>Bacteria</taxon>
        <taxon>Bacillati</taxon>
        <taxon>Actinomycetota</taxon>
        <taxon>Actinomycetes</taxon>
        <taxon>Pseudonocardiales</taxon>
        <taxon>Pseudonocardiaceae</taxon>
        <taxon>Kibdelosporangium</taxon>
    </lineage>
</organism>
<accession>A0A428YJK0</accession>
<evidence type="ECO:0000256" key="7">
    <source>
        <dbReference type="SAM" id="SignalP"/>
    </source>
</evidence>
<feature type="active site" description="Charge relay system" evidence="5 6">
    <location>
        <position position="408"/>
    </location>
</feature>
<keyword evidence="3 6" id="KW-0378">Hydrolase</keyword>
<dbReference type="InterPro" id="IPR050131">
    <property type="entry name" value="Peptidase_S8_subtilisin-like"/>
</dbReference>
<dbReference type="OrthoDB" id="3644449at2"/>
<evidence type="ECO:0000256" key="4">
    <source>
        <dbReference type="ARBA" id="ARBA00022825"/>
    </source>
</evidence>
<dbReference type="GO" id="GO:0006508">
    <property type="term" value="P:proteolysis"/>
    <property type="evidence" value="ECO:0007669"/>
    <property type="project" value="UniProtKB-KW"/>
</dbReference>
<dbReference type="PANTHER" id="PTHR43806:SF11">
    <property type="entry name" value="CEREVISIN-RELATED"/>
    <property type="match status" value="1"/>
</dbReference>
<evidence type="ECO:0000256" key="5">
    <source>
        <dbReference type="PIRSR" id="PIRSR615500-1"/>
    </source>
</evidence>
<comment type="caution">
    <text evidence="9">The sequence shown here is derived from an EMBL/GenBank/DDBJ whole genome shotgun (WGS) entry which is preliminary data.</text>
</comment>
<name>A0A428YJK0_KIBAR</name>
<dbReference type="PRINTS" id="PR00723">
    <property type="entry name" value="SUBTILISIN"/>
</dbReference>
<dbReference type="InterPro" id="IPR023828">
    <property type="entry name" value="Peptidase_S8_Ser-AS"/>
</dbReference>
<reference evidence="9 10" key="1">
    <citation type="submission" date="2018-05" db="EMBL/GenBank/DDBJ databases">
        <title>Evolution of GPA BGCs.</title>
        <authorList>
            <person name="Waglechner N."/>
            <person name="Wright G.D."/>
        </authorList>
    </citation>
    <scope>NUCLEOTIDE SEQUENCE [LARGE SCALE GENOMIC DNA]</scope>
    <source>
        <strain evidence="9 10">A82846</strain>
    </source>
</reference>
<gene>
    <name evidence="9" type="ORF">DMH04_48545</name>
</gene>
<dbReference type="GO" id="GO:0005975">
    <property type="term" value="P:carbohydrate metabolic process"/>
    <property type="evidence" value="ECO:0007669"/>
    <property type="project" value="UniProtKB-ARBA"/>
</dbReference>
<evidence type="ECO:0000313" key="10">
    <source>
        <dbReference type="Proteomes" id="UP000287547"/>
    </source>
</evidence>
<feature type="domain" description="Peptidase S8/S53" evidence="8">
    <location>
        <begin position="194"/>
        <end position="453"/>
    </location>
</feature>
<evidence type="ECO:0000256" key="6">
    <source>
        <dbReference type="PROSITE-ProRule" id="PRU01240"/>
    </source>
</evidence>
<dbReference type="Proteomes" id="UP000287547">
    <property type="component" value="Unassembled WGS sequence"/>
</dbReference>
<comment type="similarity">
    <text evidence="1 6">Belongs to the peptidase S8 family.</text>
</comment>
<feature type="active site" description="Charge relay system" evidence="5 6">
    <location>
        <position position="234"/>
    </location>
</feature>
<evidence type="ECO:0000256" key="3">
    <source>
        <dbReference type="ARBA" id="ARBA00022801"/>
    </source>
</evidence>
<dbReference type="AlphaFoldDB" id="A0A428YJK0"/>
<feature type="active site" description="Charge relay system" evidence="5 6">
    <location>
        <position position="203"/>
    </location>
</feature>